<dbReference type="Proteomes" id="UP001589608">
    <property type="component" value="Unassembled WGS sequence"/>
</dbReference>
<evidence type="ECO:0000256" key="1">
    <source>
        <dbReference type="ARBA" id="ARBA00010617"/>
    </source>
</evidence>
<dbReference type="CDD" id="cd11030">
    <property type="entry name" value="CYP105-like"/>
    <property type="match status" value="1"/>
</dbReference>
<feature type="region of interest" description="Disordered" evidence="3">
    <location>
        <begin position="1"/>
        <end position="21"/>
    </location>
</feature>
<keyword evidence="2" id="KW-0349">Heme</keyword>
<gene>
    <name evidence="4" type="ORF">ACFFTR_53625</name>
</gene>
<dbReference type="PRINTS" id="PR00385">
    <property type="entry name" value="P450"/>
</dbReference>
<dbReference type="SUPFAM" id="SSF48264">
    <property type="entry name" value="Cytochrome P450"/>
    <property type="match status" value="1"/>
</dbReference>
<dbReference type="PROSITE" id="PS00086">
    <property type="entry name" value="CYTOCHROME_P450"/>
    <property type="match status" value="1"/>
</dbReference>
<dbReference type="EC" id="1.14.-.-" evidence="4"/>
<proteinExistence type="inferred from homology"/>
<dbReference type="PRINTS" id="PR00359">
    <property type="entry name" value="BP450"/>
</dbReference>
<dbReference type="PANTHER" id="PTHR46696">
    <property type="entry name" value="P450, PUTATIVE (EUROFUNG)-RELATED"/>
    <property type="match status" value="1"/>
</dbReference>
<dbReference type="Pfam" id="PF00067">
    <property type="entry name" value="p450"/>
    <property type="match status" value="1"/>
</dbReference>
<keyword evidence="2 4" id="KW-0560">Oxidoreductase</keyword>
<dbReference type="InterPro" id="IPR002397">
    <property type="entry name" value="Cyt_P450_B"/>
</dbReference>
<dbReference type="Gene3D" id="1.10.630.10">
    <property type="entry name" value="Cytochrome P450"/>
    <property type="match status" value="1"/>
</dbReference>
<keyword evidence="2" id="KW-0503">Monooxygenase</keyword>
<dbReference type="PANTHER" id="PTHR46696:SF1">
    <property type="entry name" value="CYTOCHROME P450 YJIB-RELATED"/>
    <property type="match status" value="1"/>
</dbReference>
<evidence type="ECO:0000256" key="3">
    <source>
        <dbReference type="SAM" id="MobiDB-lite"/>
    </source>
</evidence>
<evidence type="ECO:0000313" key="4">
    <source>
        <dbReference type="EMBL" id="MFB9451960.1"/>
    </source>
</evidence>
<dbReference type="RefSeq" id="WP_223101327.1">
    <property type="nucleotide sequence ID" value="NZ_CP061913.1"/>
</dbReference>
<comment type="similarity">
    <text evidence="1 2">Belongs to the cytochrome P450 family.</text>
</comment>
<keyword evidence="2" id="KW-0408">Iron</keyword>
<dbReference type="InterPro" id="IPR036396">
    <property type="entry name" value="Cyt_P450_sf"/>
</dbReference>
<evidence type="ECO:0000313" key="5">
    <source>
        <dbReference type="Proteomes" id="UP001589608"/>
    </source>
</evidence>
<name>A0ABV5MT31_9ACTN</name>
<dbReference type="GO" id="GO:0016491">
    <property type="term" value="F:oxidoreductase activity"/>
    <property type="evidence" value="ECO:0007669"/>
    <property type="project" value="UniProtKB-KW"/>
</dbReference>
<comment type="caution">
    <text evidence="4">The sequence shown here is derived from an EMBL/GenBank/DDBJ whole genome shotgun (WGS) entry which is preliminary data.</text>
</comment>
<dbReference type="InterPro" id="IPR001128">
    <property type="entry name" value="Cyt_P450"/>
</dbReference>
<evidence type="ECO:0000256" key="2">
    <source>
        <dbReference type="RuleBase" id="RU000461"/>
    </source>
</evidence>
<keyword evidence="2" id="KW-0479">Metal-binding</keyword>
<organism evidence="4 5">
    <name type="scientific">Dactylosporangium vinaceum</name>
    <dbReference type="NCBI Taxonomy" id="53362"/>
    <lineage>
        <taxon>Bacteria</taxon>
        <taxon>Bacillati</taxon>
        <taxon>Actinomycetota</taxon>
        <taxon>Actinomycetes</taxon>
        <taxon>Micromonosporales</taxon>
        <taxon>Micromonosporaceae</taxon>
        <taxon>Dactylosporangium</taxon>
    </lineage>
</organism>
<accession>A0ABV5MT31</accession>
<sequence>MTQTQQPPLEHMPTRRSCPFDPPDEFAAIRAEAPIARMTYPDGATGWLVSSYELAREVLVHPQVSARHELRNMPVPFPVKLGPAAPGLFFGMDPPQHTRYRKPLAKAFTATQAAAYEPIIERITEDCLDELEAAGSPADLVALFAMPLPIRVISHLVGGDAAVTAEFQRLRVPVLTPGTPMDEIRAAVVRTDALMHELVAAKRAEPGGDVLSTLITDGQFSDVELANIALQILGAGHETTVHMFALGTFLLLQHDELRAAFDVDGYADSSAVDELLRYLSITQFITRAALDDLEIGGERIAKGEPITISLAAANRDGRRFDDPDTFDPARPRNFHLTFGHGVHKCLGNHLASTELRIGLPALLRRFPKLRLEIDPAEVQTRAAMTTYGVHSLPVGW</sequence>
<reference evidence="4 5" key="1">
    <citation type="submission" date="2024-09" db="EMBL/GenBank/DDBJ databases">
        <authorList>
            <person name="Sun Q."/>
            <person name="Mori K."/>
        </authorList>
    </citation>
    <scope>NUCLEOTIDE SEQUENCE [LARGE SCALE GENOMIC DNA]</scope>
    <source>
        <strain evidence="4 5">JCM 3307</strain>
    </source>
</reference>
<dbReference type="InterPro" id="IPR017972">
    <property type="entry name" value="Cyt_P450_CS"/>
</dbReference>
<protein>
    <submittedName>
        <fullName evidence="4">Cytochrome P450</fullName>
        <ecNumber evidence="4">1.14.-.-</ecNumber>
    </submittedName>
</protein>
<dbReference type="EMBL" id="JBHMCA010000096">
    <property type="protein sequence ID" value="MFB9451960.1"/>
    <property type="molecule type" value="Genomic_DNA"/>
</dbReference>
<keyword evidence="5" id="KW-1185">Reference proteome</keyword>